<dbReference type="GO" id="GO:0046872">
    <property type="term" value="F:metal ion binding"/>
    <property type="evidence" value="ECO:0007669"/>
    <property type="project" value="UniProtKB-KW"/>
</dbReference>
<dbReference type="InterPro" id="IPR036691">
    <property type="entry name" value="Endo/exonu/phosph_ase_sf"/>
</dbReference>
<keyword evidence="6" id="KW-0227">DNA damage</keyword>
<dbReference type="GO" id="GO:0006281">
    <property type="term" value="P:DNA repair"/>
    <property type="evidence" value="ECO:0007669"/>
    <property type="project" value="UniProtKB-KW"/>
</dbReference>
<comment type="cofactor">
    <cofactor evidence="1">
        <name>Mn(2+)</name>
        <dbReference type="ChEBI" id="CHEBI:29035"/>
    </cofactor>
</comment>
<reference evidence="11" key="4">
    <citation type="submission" date="2025-09" db="UniProtKB">
        <authorList>
            <consortium name="Ensembl"/>
        </authorList>
    </citation>
    <scope>IDENTIFICATION</scope>
</reference>
<evidence type="ECO:0000256" key="2">
    <source>
        <dbReference type="ARBA" id="ARBA00001946"/>
    </source>
</evidence>
<dbReference type="AlphaFoldDB" id="H2XZR5"/>
<evidence type="ECO:0000256" key="9">
    <source>
        <dbReference type="ARBA" id="ARBA00023204"/>
    </source>
</evidence>
<reference evidence="12" key="1">
    <citation type="journal article" date="2002" name="Science">
        <title>The draft genome of Ciona intestinalis: insights into chordate and vertebrate origins.</title>
        <authorList>
            <person name="Dehal P."/>
            <person name="Satou Y."/>
            <person name="Campbell R.K."/>
            <person name="Chapman J."/>
            <person name="Degnan B."/>
            <person name="De Tomaso A."/>
            <person name="Davidson B."/>
            <person name="Di Gregorio A."/>
            <person name="Gelpke M."/>
            <person name="Goodstein D.M."/>
            <person name="Harafuji N."/>
            <person name="Hastings K.E."/>
            <person name="Ho I."/>
            <person name="Hotta K."/>
            <person name="Huang W."/>
            <person name="Kawashima T."/>
            <person name="Lemaire P."/>
            <person name="Martinez D."/>
            <person name="Meinertzhagen I.A."/>
            <person name="Necula S."/>
            <person name="Nonaka M."/>
            <person name="Putnam N."/>
            <person name="Rash S."/>
            <person name="Saiga H."/>
            <person name="Satake M."/>
            <person name="Terry A."/>
            <person name="Yamada L."/>
            <person name="Wang H.G."/>
            <person name="Awazu S."/>
            <person name="Azumi K."/>
            <person name="Boore J."/>
            <person name="Branno M."/>
            <person name="Chin-Bow S."/>
            <person name="DeSantis R."/>
            <person name="Doyle S."/>
            <person name="Francino P."/>
            <person name="Keys D.N."/>
            <person name="Haga S."/>
            <person name="Hayashi H."/>
            <person name="Hino K."/>
            <person name="Imai K.S."/>
            <person name="Inaba K."/>
            <person name="Kano S."/>
            <person name="Kobayashi K."/>
            <person name="Kobayashi M."/>
            <person name="Lee B.I."/>
            <person name="Makabe K.W."/>
            <person name="Manohar C."/>
            <person name="Matassi G."/>
            <person name="Medina M."/>
            <person name="Mochizuki Y."/>
            <person name="Mount S."/>
            <person name="Morishita T."/>
            <person name="Miura S."/>
            <person name="Nakayama A."/>
            <person name="Nishizaka S."/>
            <person name="Nomoto H."/>
            <person name="Ohta F."/>
            <person name="Oishi K."/>
            <person name="Rigoutsos I."/>
            <person name="Sano M."/>
            <person name="Sasaki A."/>
            <person name="Sasakura Y."/>
            <person name="Shoguchi E."/>
            <person name="Shin-i T."/>
            <person name="Spagnuolo A."/>
            <person name="Stainier D."/>
            <person name="Suzuki M.M."/>
            <person name="Tassy O."/>
            <person name="Takatori N."/>
            <person name="Tokuoka M."/>
            <person name="Yagi K."/>
            <person name="Yoshizaki F."/>
            <person name="Wada S."/>
            <person name="Zhang C."/>
            <person name="Hyatt P.D."/>
            <person name="Larimer F."/>
            <person name="Detter C."/>
            <person name="Doggett N."/>
            <person name="Glavina T."/>
            <person name="Hawkins T."/>
            <person name="Richardson P."/>
            <person name="Lucas S."/>
            <person name="Kohara Y."/>
            <person name="Levine M."/>
            <person name="Satoh N."/>
            <person name="Rokhsar D.S."/>
        </authorList>
    </citation>
    <scope>NUCLEOTIDE SEQUENCE [LARGE SCALE GENOMIC DNA]</scope>
</reference>
<keyword evidence="9" id="KW-0234">DNA repair</keyword>
<keyword evidence="7" id="KW-0378">Hydrolase</keyword>
<evidence type="ECO:0008006" key="13">
    <source>
        <dbReference type="Google" id="ProtNLM"/>
    </source>
</evidence>
<dbReference type="EMBL" id="EAAA01002452">
    <property type="status" value="NOT_ANNOTATED_CDS"/>
    <property type="molecule type" value="Genomic_DNA"/>
</dbReference>
<keyword evidence="12" id="KW-1185">Reference proteome</keyword>
<sequence length="146" mass="17328">MEPAFCCKILSWNLHCRPPHTRLHKNRTERIENVCQTIQRENPTLVSLQEVGVYEYNKIHNHFVNIYGFHSVKSSIGFVEDLDFCITVVMFKKDVVFHYSGNHYKFHSLRMCEYLHVFQGKVKGNEFVLFTSQLEKRKSSSKERQD</sequence>
<dbReference type="InParanoid" id="H2XZR5"/>
<dbReference type="GeneTree" id="ENSGT00390000014242"/>
<keyword evidence="8" id="KW-0460">Magnesium</keyword>
<evidence type="ECO:0000256" key="4">
    <source>
        <dbReference type="ARBA" id="ARBA00022722"/>
    </source>
</evidence>
<comment type="subcellular location">
    <subcellularLocation>
        <location evidence="3">Nucleus</location>
    </subcellularLocation>
</comment>
<evidence type="ECO:0000256" key="7">
    <source>
        <dbReference type="ARBA" id="ARBA00022801"/>
    </source>
</evidence>
<evidence type="ECO:0000256" key="1">
    <source>
        <dbReference type="ARBA" id="ARBA00001936"/>
    </source>
</evidence>
<evidence type="ECO:0000256" key="6">
    <source>
        <dbReference type="ARBA" id="ARBA00022763"/>
    </source>
</evidence>
<organism evidence="11 12">
    <name type="scientific">Ciona intestinalis</name>
    <name type="common">Transparent sea squirt</name>
    <name type="synonym">Ascidia intestinalis</name>
    <dbReference type="NCBI Taxonomy" id="7719"/>
    <lineage>
        <taxon>Eukaryota</taxon>
        <taxon>Metazoa</taxon>
        <taxon>Chordata</taxon>
        <taxon>Tunicata</taxon>
        <taxon>Ascidiacea</taxon>
        <taxon>Phlebobranchia</taxon>
        <taxon>Cionidae</taxon>
        <taxon>Ciona</taxon>
    </lineage>
</organism>
<keyword evidence="10" id="KW-0539">Nucleus</keyword>
<keyword evidence="5" id="KW-0479">Metal-binding</keyword>
<evidence type="ECO:0000313" key="12">
    <source>
        <dbReference type="Proteomes" id="UP000008144"/>
    </source>
</evidence>
<protein>
    <recommendedName>
        <fullName evidence="13">Endonuclease/exonuclease/phosphatase domain-containing protein</fullName>
    </recommendedName>
</protein>
<evidence type="ECO:0000256" key="8">
    <source>
        <dbReference type="ARBA" id="ARBA00022842"/>
    </source>
</evidence>
<dbReference type="PANTHER" id="PTHR15822">
    <property type="entry name" value="TRAF AND TNF RECEPTOR-ASSOCIATED PROTEIN"/>
    <property type="match status" value="1"/>
</dbReference>
<dbReference type="OMA" id="NLHCRPP"/>
<evidence type="ECO:0000256" key="5">
    <source>
        <dbReference type="ARBA" id="ARBA00022723"/>
    </source>
</evidence>
<dbReference type="InterPro" id="IPR051547">
    <property type="entry name" value="TDP2-like"/>
</dbReference>
<keyword evidence="4" id="KW-0540">Nuclease</keyword>
<evidence type="ECO:0000313" key="11">
    <source>
        <dbReference type="Ensembl" id="ENSCINP00000035149.1"/>
    </source>
</evidence>
<dbReference type="PANTHER" id="PTHR15822:SF4">
    <property type="entry name" value="TYROSYL-DNA PHOSPHODIESTERASE 2"/>
    <property type="match status" value="1"/>
</dbReference>
<dbReference type="Proteomes" id="UP000008144">
    <property type="component" value="Chromosome 7"/>
</dbReference>
<dbReference type="GO" id="GO:0005634">
    <property type="term" value="C:nucleus"/>
    <property type="evidence" value="ECO:0007669"/>
    <property type="project" value="UniProtKB-SubCell"/>
</dbReference>
<reference evidence="11" key="3">
    <citation type="submission" date="2025-08" db="UniProtKB">
        <authorList>
            <consortium name="Ensembl"/>
        </authorList>
    </citation>
    <scope>IDENTIFICATION</scope>
</reference>
<evidence type="ECO:0000256" key="10">
    <source>
        <dbReference type="ARBA" id="ARBA00023242"/>
    </source>
</evidence>
<comment type="cofactor">
    <cofactor evidence="2">
        <name>Mg(2+)</name>
        <dbReference type="ChEBI" id="CHEBI:18420"/>
    </cofactor>
</comment>
<proteinExistence type="predicted"/>
<dbReference type="GO" id="GO:0016787">
    <property type="term" value="F:hydrolase activity"/>
    <property type="evidence" value="ECO:0007669"/>
    <property type="project" value="UniProtKB-KW"/>
</dbReference>
<accession>H2XZR5</accession>
<dbReference type="HOGENOM" id="CLU_1781615_0_0_1"/>
<evidence type="ECO:0000256" key="3">
    <source>
        <dbReference type="ARBA" id="ARBA00004123"/>
    </source>
</evidence>
<dbReference type="SUPFAM" id="SSF56219">
    <property type="entry name" value="DNase I-like"/>
    <property type="match status" value="1"/>
</dbReference>
<dbReference type="Gene3D" id="3.60.10.10">
    <property type="entry name" value="Endonuclease/exonuclease/phosphatase"/>
    <property type="match status" value="1"/>
</dbReference>
<name>H2XZR5_CIOIN</name>
<dbReference type="GO" id="GO:0004518">
    <property type="term" value="F:nuclease activity"/>
    <property type="evidence" value="ECO:0007669"/>
    <property type="project" value="UniProtKB-KW"/>
</dbReference>
<dbReference type="Ensembl" id="ENSCINT00000036269.1">
    <property type="protein sequence ID" value="ENSCINP00000035149.1"/>
    <property type="gene ID" value="ENSCING00000024389.1"/>
</dbReference>
<reference evidence="11" key="2">
    <citation type="journal article" date="2008" name="Genome Biol.">
        <title>Improved genome assembly and evidence-based global gene model set for the chordate Ciona intestinalis: new insight into intron and operon populations.</title>
        <authorList>
            <person name="Satou Y."/>
            <person name="Mineta K."/>
            <person name="Ogasawara M."/>
            <person name="Sasakura Y."/>
            <person name="Shoguchi E."/>
            <person name="Ueno K."/>
            <person name="Yamada L."/>
            <person name="Matsumoto J."/>
            <person name="Wasserscheid J."/>
            <person name="Dewar K."/>
            <person name="Wiley G.B."/>
            <person name="Macmil S.L."/>
            <person name="Roe B.A."/>
            <person name="Zeller R.W."/>
            <person name="Hastings K.E."/>
            <person name="Lemaire P."/>
            <person name="Lindquist E."/>
            <person name="Endo T."/>
            <person name="Hotta K."/>
            <person name="Inaba K."/>
        </authorList>
    </citation>
    <scope>NUCLEOTIDE SEQUENCE [LARGE SCALE GENOMIC DNA]</scope>
    <source>
        <strain evidence="11">wild type</strain>
    </source>
</reference>